<dbReference type="Gene3D" id="3.40.50.1820">
    <property type="entry name" value="alpha/beta hydrolase"/>
    <property type="match status" value="1"/>
</dbReference>
<proteinExistence type="predicted"/>
<dbReference type="AlphaFoldDB" id="A0A2U2DW05"/>
<keyword evidence="1 3" id="KW-0378">Hydrolase</keyword>
<accession>A0A2U2DW05</accession>
<dbReference type="Proteomes" id="UP000245252">
    <property type="component" value="Unassembled WGS sequence"/>
</dbReference>
<name>A0A2U2DW05_9HYPH</name>
<protein>
    <submittedName>
        <fullName evidence="3">Alpha/beta hydrolase</fullName>
    </submittedName>
</protein>
<feature type="domain" description="AB hydrolase-1" evidence="2">
    <location>
        <begin position="26"/>
        <end position="132"/>
    </location>
</feature>
<evidence type="ECO:0000256" key="1">
    <source>
        <dbReference type="ARBA" id="ARBA00022801"/>
    </source>
</evidence>
<reference evidence="3 4" key="1">
    <citation type="submission" date="2018-05" db="EMBL/GenBank/DDBJ databases">
        <title>The draft genome of strain NS-104.</title>
        <authorList>
            <person name="Hang P."/>
            <person name="Jiang J."/>
        </authorList>
    </citation>
    <scope>NUCLEOTIDE SEQUENCE [LARGE SCALE GENOMIC DNA]</scope>
    <source>
        <strain evidence="3 4">NS-104</strain>
    </source>
</reference>
<evidence type="ECO:0000313" key="4">
    <source>
        <dbReference type="Proteomes" id="UP000245252"/>
    </source>
</evidence>
<dbReference type="OrthoDB" id="9804723at2"/>
<dbReference type="InterPro" id="IPR000073">
    <property type="entry name" value="AB_hydrolase_1"/>
</dbReference>
<dbReference type="EMBL" id="QFBC01000002">
    <property type="protein sequence ID" value="PWE57508.1"/>
    <property type="molecule type" value="Genomic_DNA"/>
</dbReference>
<evidence type="ECO:0000313" key="3">
    <source>
        <dbReference type="EMBL" id="PWE57508.1"/>
    </source>
</evidence>
<dbReference type="InterPro" id="IPR029058">
    <property type="entry name" value="AB_hydrolase_fold"/>
</dbReference>
<evidence type="ECO:0000259" key="2">
    <source>
        <dbReference type="Pfam" id="PF00561"/>
    </source>
</evidence>
<dbReference type="RefSeq" id="WP_109457613.1">
    <property type="nucleotide sequence ID" value="NZ_QFBC01000002.1"/>
</dbReference>
<comment type="caution">
    <text evidence="3">The sequence shown here is derived from an EMBL/GenBank/DDBJ whole genome shotgun (WGS) entry which is preliminary data.</text>
</comment>
<dbReference type="PANTHER" id="PTHR43798:SF31">
    <property type="entry name" value="AB HYDROLASE SUPERFAMILY PROTEIN YCLE"/>
    <property type="match status" value="1"/>
</dbReference>
<dbReference type="GO" id="GO:0016787">
    <property type="term" value="F:hydrolase activity"/>
    <property type="evidence" value="ECO:0007669"/>
    <property type="project" value="UniProtKB-KW"/>
</dbReference>
<dbReference type="PANTHER" id="PTHR43798">
    <property type="entry name" value="MONOACYLGLYCEROL LIPASE"/>
    <property type="match status" value="1"/>
</dbReference>
<sequence length="281" mass="30494">MSVKEYSLETSHGTIAVRESEGTGVPVLLVHGNSSAGAVFRNQLEGELGKTYRLIAPDLPGHGNSSDAIDPERSYCMEGYADAMAEVLRLLNVEKAVVFGWSLGGHIGLEMIKRFPGMLGLMITGTPPVAPDEVGQGFKPSKHMGLAGKEQFTAEDVENYARSTCGEPFEAFFLDIVGRTDGRARRIMFEKFAGGTGDNQKEIVATAKVPLAVVNGIDEPFVNLDFVSKVTYANLWEGKTHEIANSGHAPFWDKPAEFDPYLKRFIADVSASFSGSQRACR</sequence>
<keyword evidence="4" id="KW-1185">Reference proteome</keyword>
<dbReference type="Pfam" id="PF00561">
    <property type="entry name" value="Abhydrolase_1"/>
    <property type="match status" value="1"/>
</dbReference>
<dbReference type="PRINTS" id="PR00111">
    <property type="entry name" value="ABHYDROLASE"/>
</dbReference>
<dbReference type="InterPro" id="IPR050266">
    <property type="entry name" value="AB_hydrolase_sf"/>
</dbReference>
<dbReference type="GO" id="GO:0016020">
    <property type="term" value="C:membrane"/>
    <property type="evidence" value="ECO:0007669"/>
    <property type="project" value="TreeGrafter"/>
</dbReference>
<organism evidence="3 4">
    <name type="scientific">Metarhizobium album</name>
    <dbReference type="NCBI Taxonomy" id="2182425"/>
    <lineage>
        <taxon>Bacteria</taxon>
        <taxon>Pseudomonadati</taxon>
        <taxon>Pseudomonadota</taxon>
        <taxon>Alphaproteobacteria</taxon>
        <taxon>Hyphomicrobiales</taxon>
        <taxon>Rhizobiaceae</taxon>
        <taxon>Metarhizobium</taxon>
    </lineage>
</organism>
<gene>
    <name evidence="3" type="ORF">DEM27_07760</name>
</gene>
<dbReference type="SUPFAM" id="SSF53474">
    <property type="entry name" value="alpha/beta-Hydrolases"/>
    <property type="match status" value="1"/>
</dbReference>